<proteinExistence type="predicted"/>
<accession>X7XPJ7</accession>
<protein>
    <submittedName>
        <fullName evidence="1">Uncharacterized protein</fullName>
    </submittedName>
</protein>
<reference evidence="1 2" key="1">
    <citation type="submission" date="2013-12" db="EMBL/GenBank/DDBJ databases">
        <authorList>
            <person name="Brown-Elliot B."/>
            <person name="Wallace R."/>
            <person name="Lenaerts A."/>
            <person name="Ordway D."/>
            <person name="DeGroote M.A."/>
            <person name="Parker T."/>
            <person name="Sizemore C."/>
            <person name="Tallon L.J."/>
            <person name="Sadzewicz L.K."/>
            <person name="Sengamalay N."/>
            <person name="Fraser C.M."/>
            <person name="Hine E."/>
            <person name="Shefchek K.A."/>
            <person name="Das S.P."/>
            <person name="Tettelin H."/>
        </authorList>
    </citation>
    <scope>NUCLEOTIDE SEQUENCE [LARGE SCALE GENOMIC DNA]</scope>
    <source>
        <strain evidence="1 2">662</strain>
    </source>
</reference>
<evidence type="ECO:0000313" key="2">
    <source>
        <dbReference type="Proteomes" id="UP000020561"/>
    </source>
</evidence>
<sequence length="141" mass="15289">MLFFLLGCFTIVGTAKSPSSPSIWWVICHGHLPWKPLLRLTPLGRPKAVTMAIWRVPDDGEAAQQEETATDAARAPMVTDLRGRGLCQRRRTPSSNAATPATIKPMVNSTICHVMPLAPSAGGCVFSRVAMARAQVPQKVR</sequence>
<dbReference type="Proteomes" id="UP000020561">
    <property type="component" value="Unassembled WGS sequence"/>
</dbReference>
<gene>
    <name evidence="1" type="ORF">I545_6968</name>
</gene>
<organism evidence="1 2">
    <name type="scientific">Mycobacterium kansasii 662</name>
    <dbReference type="NCBI Taxonomy" id="1299326"/>
    <lineage>
        <taxon>Bacteria</taxon>
        <taxon>Bacillati</taxon>
        <taxon>Actinomycetota</taxon>
        <taxon>Actinomycetes</taxon>
        <taxon>Mycobacteriales</taxon>
        <taxon>Mycobacteriaceae</taxon>
        <taxon>Mycobacterium</taxon>
    </lineage>
</organism>
<comment type="caution">
    <text evidence="1">The sequence shown here is derived from an EMBL/GenBank/DDBJ whole genome shotgun (WGS) entry which is preliminary data.</text>
</comment>
<dbReference type="PATRIC" id="fig|1299326.3.peg.6686"/>
<dbReference type="AlphaFoldDB" id="X7XPJ7"/>
<name>X7XPJ7_MYCKA</name>
<evidence type="ECO:0000313" key="1">
    <source>
        <dbReference type="EMBL" id="ETZ96495.1"/>
    </source>
</evidence>
<dbReference type="EMBL" id="JAOA01000045">
    <property type="protein sequence ID" value="ETZ96495.1"/>
    <property type="molecule type" value="Genomic_DNA"/>
</dbReference>